<accession>A0A1B9GZG6</accession>
<sequence>MKKHRSSNLRRQYCVLASGRLTSHASASGNRDHPIIDLRTPSLSPDTLTEIDMEPEGEIEIDIEVDDKRDGEEDEENHGNYVQRLSTPQNATTASGLPTTPMGFNSRTNCTSNTLVPSSTTPSLNSSPTSSAGRKGPTWAVAPPDPPPSPCPKPRTALAPAFARGLTQASGPFTPTATSSSSSIRGRIEENLDVAASIDSEKVGKQEGNQQSPTDDADDEDDESIDVISMKVDEPSGQQEQEREREHSTERAEPNPTQALKAPENEQVRGPGEAPRAKGDAAIDEAKEQHRTPDTSPRRSPTTSSFLAHLSPFRKLSRAAPCEDTTRSFSSCQNLQRSNFTTTDTIDQRPLAHRHDAPSSGLGTENLDVGTAPSTPSPSSPRGLRASLADISGGSTESLDRLIRCASRVLAGTRESTPCPPPKHSNGHGATPNEKQLGTLIPGRHVNPLASQVRSGASDDRQVGEAGSHLNHSDTHSALRADTDHIAPPLPVHKATPLDTDEGVKDQKSSGGHPSTNDHDENMVIDNDREVPLTRVVGDHHEDFCFQGQDQPTEARQDRSVSNAGDKKDKTGAKTDVKALPGVAQQLACGHASAKEMLNLVAQHLITCPTLSRALTVYFGKAQQHLQSQ</sequence>
<dbReference type="EMBL" id="KI669495">
    <property type="protein sequence ID" value="OCF36410.1"/>
    <property type="molecule type" value="Genomic_DNA"/>
</dbReference>
<feature type="region of interest" description="Disordered" evidence="1">
    <location>
        <begin position="545"/>
        <end position="574"/>
    </location>
</feature>
<feature type="compositionally biased region" description="Polar residues" evidence="1">
    <location>
        <begin position="83"/>
        <end position="110"/>
    </location>
</feature>
<gene>
    <name evidence="2" type="ORF">I316_01659</name>
</gene>
<dbReference type="AlphaFoldDB" id="A0A1B9GZG6"/>
<feature type="compositionally biased region" description="Basic and acidic residues" evidence="1">
    <location>
        <begin position="471"/>
        <end position="485"/>
    </location>
</feature>
<feature type="region of interest" description="Disordered" evidence="1">
    <location>
        <begin position="24"/>
        <end position="397"/>
    </location>
</feature>
<protein>
    <submittedName>
        <fullName evidence="2">Uncharacterized protein</fullName>
    </submittedName>
</protein>
<proteinExistence type="predicted"/>
<evidence type="ECO:0000313" key="3">
    <source>
        <dbReference type="Proteomes" id="UP000092666"/>
    </source>
</evidence>
<reference evidence="3" key="2">
    <citation type="submission" date="2013-12" db="EMBL/GenBank/DDBJ databases">
        <title>Evolution of pathogenesis and genome organization in the Tremellales.</title>
        <authorList>
            <person name="Cuomo C."/>
            <person name="Litvintseva A."/>
            <person name="Heitman J."/>
            <person name="Chen Y."/>
            <person name="Sun S."/>
            <person name="Springer D."/>
            <person name="Dromer F."/>
            <person name="Young S."/>
            <person name="Zeng Q."/>
            <person name="Chapman S."/>
            <person name="Gujja S."/>
            <person name="Saif S."/>
            <person name="Birren B."/>
        </authorList>
    </citation>
    <scope>NUCLEOTIDE SEQUENCE [LARGE SCALE GENOMIC DNA]</scope>
    <source>
        <strain evidence="3">BCC8398</strain>
    </source>
</reference>
<feature type="compositionally biased region" description="Polar residues" evidence="1">
    <location>
        <begin position="167"/>
        <end position="178"/>
    </location>
</feature>
<dbReference type="Proteomes" id="UP000092666">
    <property type="component" value="Unassembled WGS sequence"/>
</dbReference>
<evidence type="ECO:0000256" key="1">
    <source>
        <dbReference type="SAM" id="MobiDB-lite"/>
    </source>
</evidence>
<feature type="compositionally biased region" description="Basic and acidic residues" evidence="1">
    <location>
        <begin position="553"/>
        <end position="574"/>
    </location>
</feature>
<feature type="region of interest" description="Disordered" evidence="1">
    <location>
        <begin position="412"/>
        <end position="524"/>
    </location>
</feature>
<evidence type="ECO:0000313" key="2">
    <source>
        <dbReference type="EMBL" id="OCF36410.1"/>
    </source>
</evidence>
<feature type="compositionally biased region" description="Pro residues" evidence="1">
    <location>
        <begin position="143"/>
        <end position="153"/>
    </location>
</feature>
<reference evidence="2 3" key="1">
    <citation type="submission" date="2013-07" db="EMBL/GenBank/DDBJ databases">
        <title>The Genome Sequence of Cryptococcus heveanensis BCC8398.</title>
        <authorList>
            <consortium name="The Broad Institute Genome Sequencing Platform"/>
            <person name="Cuomo C."/>
            <person name="Litvintseva A."/>
            <person name="Chen Y."/>
            <person name="Heitman J."/>
            <person name="Sun S."/>
            <person name="Springer D."/>
            <person name="Dromer F."/>
            <person name="Young S.K."/>
            <person name="Zeng Q."/>
            <person name="Gargeya S."/>
            <person name="Fitzgerald M."/>
            <person name="Abouelleil A."/>
            <person name="Alvarado L."/>
            <person name="Berlin A.M."/>
            <person name="Chapman S.B."/>
            <person name="Dewar J."/>
            <person name="Goldberg J."/>
            <person name="Griggs A."/>
            <person name="Gujja S."/>
            <person name="Hansen M."/>
            <person name="Howarth C."/>
            <person name="Imamovic A."/>
            <person name="Larimer J."/>
            <person name="McCowan C."/>
            <person name="Murphy C."/>
            <person name="Pearson M."/>
            <person name="Priest M."/>
            <person name="Roberts A."/>
            <person name="Saif S."/>
            <person name="Shea T."/>
            <person name="Sykes S."/>
            <person name="Wortman J."/>
            <person name="Nusbaum C."/>
            <person name="Birren B."/>
        </authorList>
    </citation>
    <scope>NUCLEOTIDE SEQUENCE [LARGE SCALE GENOMIC DNA]</scope>
    <source>
        <strain evidence="2 3">BCC8398</strain>
    </source>
</reference>
<feature type="compositionally biased region" description="Acidic residues" evidence="1">
    <location>
        <begin position="215"/>
        <end position="225"/>
    </location>
</feature>
<feature type="compositionally biased region" description="Basic and acidic residues" evidence="1">
    <location>
        <begin position="240"/>
        <end position="253"/>
    </location>
</feature>
<feature type="compositionally biased region" description="Basic and acidic residues" evidence="1">
    <location>
        <begin position="275"/>
        <end position="297"/>
    </location>
</feature>
<keyword evidence="3" id="KW-1185">Reference proteome</keyword>
<feature type="compositionally biased region" description="Low complexity" evidence="1">
    <location>
        <begin position="111"/>
        <end position="131"/>
    </location>
</feature>
<organism evidence="2 3">
    <name type="scientific">Kwoniella heveanensis BCC8398</name>
    <dbReference type="NCBI Taxonomy" id="1296120"/>
    <lineage>
        <taxon>Eukaryota</taxon>
        <taxon>Fungi</taxon>
        <taxon>Dikarya</taxon>
        <taxon>Basidiomycota</taxon>
        <taxon>Agaricomycotina</taxon>
        <taxon>Tremellomycetes</taxon>
        <taxon>Tremellales</taxon>
        <taxon>Cryptococcaceae</taxon>
        <taxon>Kwoniella</taxon>
    </lineage>
</organism>
<name>A0A1B9GZG6_9TREE</name>
<feature type="compositionally biased region" description="Acidic residues" evidence="1">
    <location>
        <begin position="49"/>
        <end position="65"/>
    </location>
</feature>
<feature type="compositionally biased region" description="Polar residues" evidence="1">
    <location>
        <begin position="327"/>
        <end position="345"/>
    </location>
</feature>